<dbReference type="EMBL" id="RWKW01000106">
    <property type="protein sequence ID" value="RST83132.1"/>
    <property type="molecule type" value="Genomic_DNA"/>
</dbReference>
<name>A0A3R9ZW10_9HYPH</name>
<dbReference type="RefSeq" id="WP_126702215.1">
    <property type="nucleotide sequence ID" value="NZ_RWKW01000106.1"/>
</dbReference>
<dbReference type="Pfam" id="PF00899">
    <property type="entry name" value="ThiF"/>
    <property type="match status" value="1"/>
</dbReference>
<evidence type="ECO:0000313" key="3">
    <source>
        <dbReference type="Proteomes" id="UP000278398"/>
    </source>
</evidence>
<dbReference type="GO" id="GO:0061504">
    <property type="term" value="P:cyclic threonylcarbamoyladenosine biosynthetic process"/>
    <property type="evidence" value="ECO:0007669"/>
    <property type="project" value="TreeGrafter"/>
</dbReference>
<dbReference type="Proteomes" id="UP000278398">
    <property type="component" value="Unassembled WGS sequence"/>
</dbReference>
<dbReference type="InterPro" id="IPR045886">
    <property type="entry name" value="ThiF/MoeB/HesA"/>
</dbReference>
<dbReference type="InterPro" id="IPR000594">
    <property type="entry name" value="ThiF_NAD_FAD-bd"/>
</dbReference>
<dbReference type="InterPro" id="IPR035985">
    <property type="entry name" value="Ubiquitin-activating_enz"/>
</dbReference>
<dbReference type="AlphaFoldDB" id="A0A3R9ZW10"/>
<evidence type="ECO:0000313" key="2">
    <source>
        <dbReference type="EMBL" id="RST83132.1"/>
    </source>
</evidence>
<comment type="caution">
    <text evidence="2">The sequence shown here is derived from an EMBL/GenBank/DDBJ whole genome shotgun (WGS) entry which is preliminary data.</text>
</comment>
<evidence type="ECO:0000259" key="1">
    <source>
        <dbReference type="Pfam" id="PF00899"/>
    </source>
</evidence>
<dbReference type="GO" id="GO:0008641">
    <property type="term" value="F:ubiquitin-like modifier activating enzyme activity"/>
    <property type="evidence" value="ECO:0007669"/>
    <property type="project" value="InterPro"/>
</dbReference>
<accession>A0A3R9ZW10</accession>
<feature type="domain" description="THIF-type NAD/FAD binding fold" evidence="1">
    <location>
        <begin position="317"/>
        <end position="435"/>
    </location>
</feature>
<dbReference type="PANTHER" id="PTHR43267">
    <property type="entry name" value="TRNA THREONYLCARBAMOYLADENOSINE DEHYDRATASE"/>
    <property type="match status" value="1"/>
</dbReference>
<protein>
    <submittedName>
        <fullName evidence="2">ThiF family adenylyltransferase</fullName>
    </submittedName>
</protein>
<reference evidence="2 3" key="1">
    <citation type="submission" date="2018-12" db="EMBL/GenBank/DDBJ databases">
        <title>Mesorhizobium carbonis sp. nov., isolated from coal mine water.</title>
        <authorList>
            <person name="Xin W."/>
            <person name="Xu Z."/>
            <person name="Xiang F."/>
            <person name="Zhang J."/>
            <person name="Xi L."/>
            <person name="Liu J."/>
        </authorList>
    </citation>
    <scope>NUCLEOTIDE SEQUENCE [LARGE SCALE GENOMIC DNA]</scope>
    <source>
        <strain evidence="2 3">B2.3</strain>
    </source>
</reference>
<dbReference type="PANTHER" id="PTHR43267:SF1">
    <property type="entry name" value="TRNA THREONYLCARBAMOYLADENOSINE DEHYDRATASE"/>
    <property type="match status" value="1"/>
</dbReference>
<keyword evidence="3" id="KW-1185">Reference proteome</keyword>
<keyword evidence="2" id="KW-0808">Transferase</keyword>
<sequence length="565" mass="62259">MPTEFQDVDDWFSSLGRPNLGKLPADHALIRAYGGQGWRLKTMGVIVAVLADDDFPYSKPQAFVEAYDRKRPRPHIEPLKDVPGSARICIDSVALPDDPLLSIKTAVHEARSLLKANDNGEEDEDFENDFRLYWHHYLPAGARNARLLGLSEISEGAGACHLAGDSYFCFPNKVSLRRWAVNIASLTVKRPRRFPIVPLSLFPRPDRYPHDAASLLTFLERHSTRGIELIADMLRACPKRIPVVFSGTAPNGRTFQVAVELLLKTDTKGRSPVRAHAHSKLSDKGVFDQYNVFPLDTRDMGAATSRMSNRDQAAMGKKVVVVGCGAIGSAIVMTLAKAGVSRIVLVDPDRLGWENIRRHELGADSVDESKVIALKGRILRSVPETERVDALPIRLQTAIRERSDLLTGIDLVVSATGDWACDAFLDQALEAMETPPPALYAWTEAFGLAAQAILISRAGTRLTSGFEIEGTFKGQSSHTDLPAPDECGNSTSPFGQIEVSQAHVVATKLALESLAGMHVGENVWRTWTTDKRSLEASEGRWTQWWLDHHGTPPDEGGFWSAAWDF</sequence>
<proteinExistence type="predicted"/>
<dbReference type="OrthoDB" id="891532at2"/>
<keyword evidence="2" id="KW-0548">Nucleotidyltransferase</keyword>
<gene>
    <name evidence="2" type="ORF">EJC49_22710</name>
</gene>
<dbReference type="GO" id="GO:0016779">
    <property type="term" value="F:nucleotidyltransferase activity"/>
    <property type="evidence" value="ECO:0007669"/>
    <property type="project" value="UniProtKB-KW"/>
</dbReference>
<organism evidence="2 3">
    <name type="scientific">Aquibium carbonis</name>
    <dbReference type="NCBI Taxonomy" id="2495581"/>
    <lineage>
        <taxon>Bacteria</taxon>
        <taxon>Pseudomonadati</taxon>
        <taxon>Pseudomonadota</taxon>
        <taxon>Alphaproteobacteria</taxon>
        <taxon>Hyphomicrobiales</taxon>
        <taxon>Phyllobacteriaceae</taxon>
        <taxon>Aquibium</taxon>
    </lineage>
</organism>
<dbReference type="SUPFAM" id="SSF69572">
    <property type="entry name" value="Activating enzymes of the ubiquitin-like proteins"/>
    <property type="match status" value="1"/>
</dbReference>
<dbReference type="Gene3D" id="3.40.50.720">
    <property type="entry name" value="NAD(P)-binding Rossmann-like Domain"/>
    <property type="match status" value="1"/>
</dbReference>
<dbReference type="CDD" id="cd01483">
    <property type="entry name" value="E1_enzyme_family"/>
    <property type="match status" value="1"/>
</dbReference>
<dbReference type="GO" id="GO:0061503">
    <property type="term" value="F:tRNA threonylcarbamoyladenosine dehydratase"/>
    <property type="evidence" value="ECO:0007669"/>
    <property type="project" value="TreeGrafter"/>
</dbReference>